<feature type="domain" description="Archease" evidence="5">
    <location>
        <begin position="4"/>
        <end position="148"/>
    </location>
</feature>
<evidence type="ECO:0000313" key="9">
    <source>
        <dbReference type="Proteomes" id="UP000183868"/>
    </source>
</evidence>
<dbReference type="KEGG" id="caby:Cabys_2004"/>
<dbReference type="InterPro" id="IPR036820">
    <property type="entry name" value="Archease_dom_sf"/>
</dbReference>
<dbReference type="PANTHER" id="PTHR12682">
    <property type="entry name" value="ARCHEASE"/>
    <property type="match status" value="1"/>
</dbReference>
<keyword evidence="8" id="KW-1185">Reference proteome</keyword>
<dbReference type="PaxDb" id="880073-Calab_3126"/>
<dbReference type="EMBL" id="CP018099">
    <property type="protein sequence ID" value="APF18753.1"/>
    <property type="molecule type" value="Genomic_DNA"/>
</dbReference>
<accession>H1XTW5</accession>
<keyword evidence="3" id="KW-0479">Metal-binding</keyword>
<reference evidence="6 9" key="2">
    <citation type="submission" date="2016-11" db="EMBL/GenBank/DDBJ databases">
        <title>Genomic analysis of Caldithrix abyssi and proposal of a novel bacterial phylum Caldithrichaeota.</title>
        <authorList>
            <person name="Kublanov I."/>
            <person name="Sigalova O."/>
            <person name="Gavrilov S."/>
            <person name="Lebedinsky A."/>
            <person name="Ivanova N."/>
            <person name="Daum C."/>
            <person name="Reddy T."/>
            <person name="Klenk H.P."/>
            <person name="Goker M."/>
            <person name="Reva O."/>
            <person name="Miroshnichenko M."/>
            <person name="Kyprides N."/>
            <person name="Woyke T."/>
            <person name="Gelfand M."/>
        </authorList>
    </citation>
    <scope>NUCLEOTIDE SEQUENCE [LARGE SCALE GENOMIC DNA]</scope>
    <source>
        <strain evidence="6 9">LF13</strain>
    </source>
</reference>
<evidence type="ECO:0000313" key="7">
    <source>
        <dbReference type="EMBL" id="EHO42732.1"/>
    </source>
</evidence>
<evidence type="ECO:0000256" key="4">
    <source>
        <dbReference type="ARBA" id="ARBA00022837"/>
    </source>
</evidence>
<dbReference type="Proteomes" id="UP000004671">
    <property type="component" value="Chromosome"/>
</dbReference>
<evidence type="ECO:0000259" key="5">
    <source>
        <dbReference type="Pfam" id="PF01951"/>
    </source>
</evidence>
<evidence type="ECO:0000256" key="2">
    <source>
        <dbReference type="ARBA" id="ARBA00022694"/>
    </source>
</evidence>
<dbReference type="RefSeq" id="WP_006930087.1">
    <property type="nucleotide sequence ID" value="NZ_CM001402.1"/>
</dbReference>
<dbReference type="SUPFAM" id="SSF69819">
    <property type="entry name" value="MTH1598-like"/>
    <property type="match status" value="1"/>
</dbReference>
<evidence type="ECO:0000313" key="6">
    <source>
        <dbReference type="EMBL" id="APF18753.1"/>
    </source>
</evidence>
<evidence type="ECO:0000313" key="8">
    <source>
        <dbReference type="Proteomes" id="UP000004671"/>
    </source>
</evidence>
<reference evidence="7 8" key="1">
    <citation type="submission" date="2011-09" db="EMBL/GenBank/DDBJ databases">
        <title>The permanent draft genome of Caldithrix abyssi DSM 13497.</title>
        <authorList>
            <consortium name="US DOE Joint Genome Institute (JGI-PGF)"/>
            <person name="Lucas S."/>
            <person name="Han J."/>
            <person name="Lapidus A."/>
            <person name="Bruce D."/>
            <person name="Goodwin L."/>
            <person name="Pitluck S."/>
            <person name="Peters L."/>
            <person name="Kyrpides N."/>
            <person name="Mavromatis K."/>
            <person name="Ivanova N."/>
            <person name="Mikhailova N."/>
            <person name="Chertkov O."/>
            <person name="Detter J.C."/>
            <person name="Tapia R."/>
            <person name="Han C."/>
            <person name="Land M."/>
            <person name="Hauser L."/>
            <person name="Markowitz V."/>
            <person name="Cheng J.-F."/>
            <person name="Hugenholtz P."/>
            <person name="Woyke T."/>
            <person name="Wu D."/>
            <person name="Spring S."/>
            <person name="Brambilla E."/>
            <person name="Klenk H.-P."/>
            <person name="Eisen J.A."/>
        </authorList>
    </citation>
    <scope>NUCLEOTIDE SEQUENCE [LARGE SCALE GENOMIC DNA]</scope>
    <source>
        <strain evidence="7 8">DSM 13497</strain>
    </source>
</reference>
<dbReference type="GO" id="GO:0008033">
    <property type="term" value="P:tRNA processing"/>
    <property type="evidence" value="ECO:0007669"/>
    <property type="project" value="UniProtKB-KW"/>
</dbReference>
<evidence type="ECO:0000256" key="1">
    <source>
        <dbReference type="ARBA" id="ARBA00007963"/>
    </source>
</evidence>
<dbReference type="Proteomes" id="UP000183868">
    <property type="component" value="Chromosome"/>
</dbReference>
<dbReference type="PANTHER" id="PTHR12682:SF11">
    <property type="entry name" value="PROTEIN ARCHEASE"/>
    <property type="match status" value="1"/>
</dbReference>
<dbReference type="STRING" id="880073.Cabys_2004"/>
<sequence>MMSFRQIEHTADLGLEVFGKTISELFINAHAGFYYLCFGKLELLSQLLPSSARPDLLRLSEPSREDLLIAFLSELNFNVQVRKTVFFPLKSLTVEQQNGAYTLQMEAPRQMLPLELQEQLTEIKAVTYHGLQIIQKNGQYAATIIFDI</sequence>
<keyword evidence="4" id="KW-0106">Calcium</keyword>
<dbReference type="AlphaFoldDB" id="H1XTW5"/>
<name>H1XTW5_CALAY</name>
<dbReference type="InterPro" id="IPR002804">
    <property type="entry name" value="Archease"/>
</dbReference>
<dbReference type="InParanoid" id="H1XTW5"/>
<gene>
    <name evidence="6" type="ORF">Cabys_2004</name>
    <name evidence="7" type="ORF">Calab_3126</name>
</gene>
<protein>
    <submittedName>
        <fullName evidence="6">SHS2 domain-containing protein</fullName>
    </submittedName>
</protein>
<dbReference type="EMBL" id="CM001402">
    <property type="protein sequence ID" value="EHO42732.1"/>
    <property type="molecule type" value="Genomic_DNA"/>
</dbReference>
<dbReference type="HOGENOM" id="CLU_1755454_0_0_0"/>
<dbReference type="InterPro" id="IPR023572">
    <property type="entry name" value="Archease_dom"/>
</dbReference>
<dbReference type="eggNOG" id="COG1371">
    <property type="taxonomic scope" value="Bacteria"/>
</dbReference>
<evidence type="ECO:0000256" key="3">
    <source>
        <dbReference type="ARBA" id="ARBA00022723"/>
    </source>
</evidence>
<proteinExistence type="inferred from homology"/>
<comment type="similarity">
    <text evidence="1">Belongs to the archease family.</text>
</comment>
<organism evidence="7 8">
    <name type="scientific">Caldithrix abyssi DSM 13497</name>
    <dbReference type="NCBI Taxonomy" id="880073"/>
    <lineage>
        <taxon>Bacteria</taxon>
        <taxon>Pseudomonadati</taxon>
        <taxon>Calditrichota</taxon>
        <taxon>Calditrichia</taxon>
        <taxon>Calditrichales</taxon>
        <taxon>Calditrichaceae</taxon>
        <taxon>Caldithrix</taxon>
    </lineage>
</organism>
<dbReference type="OrthoDB" id="1494412at2"/>
<keyword evidence="2" id="KW-0819">tRNA processing</keyword>
<dbReference type="Gene3D" id="3.55.10.10">
    <property type="entry name" value="Archease domain"/>
    <property type="match status" value="1"/>
</dbReference>
<dbReference type="GO" id="GO:0046872">
    <property type="term" value="F:metal ion binding"/>
    <property type="evidence" value="ECO:0007669"/>
    <property type="project" value="UniProtKB-KW"/>
</dbReference>
<dbReference type="Pfam" id="PF01951">
    <property type="entry name" value="Archease"/>
    <property type="match status" value="1"/>
</dbReference>